<accession>A0ABS2GAJ8</accession>
<keyword evidence="1" id="KW-0812">Transmembrane</keyword>
<evidence type="ECO:0000313" key="2">
    <source>
        <dbReference type="EMBL" id="MBM6878511.1"/>
    </source>
</evidence>
<keyword evidence="3" id="KW-1185">Reference proteome</keyword>
<protein>
    <recommendedName>
        <fullName evidence="4">tRNA_anti-like</fullName>
    </recommendedName>
</protein>
<organism evidence="2 3">
    <name type="scientific">Anaerotignum lactatifermentans</name>
    <dbReference type="NCBI Taxonomy" id="160404"/>
    <lineage>
        <taxon>Bacteria</taxon>
        <taxon>Bacillati</taxon>
        <taxon>Bacillota</taxon>
        <taxon>Clostridia</taxon>
        <taxon>Lachnospirales</taxon>
        <taxon>Anaerotignaceae</taxon>
        <taxon>Anaerotignum</taxon>
    </lineage>
</organism>
<dbReference type="EMBL" id="JACSNV010000015">
    <property type="protein sequence ID" value="MBM6878511.1"/>
    <property type="molecule type" value="Genomic_DNA"/>
</dbReference>
<keyword evidence="1" id="KW-1133">Transmembrane helix</keyword>
<dbReference type="Proteomes" id="UP000729290">
    <property type="component" value="Unassembled WGS sequence"/>
</dbReference>
<reference evidence="2 3" key="1">
    <citation type="journal article" date="2021" name="Sci. Rep.">
        <title>The distribution of antibiotic resistance genes in chicken gut microbiota commensals.</title>
        <authorList>
            <person name="Juricova H."/>
            <person name="Matiasovicova J."/>
            <person name="Kubasova T."/>
            <person name="Cejkova D."/>
            <person name="Rychlik I."/>
        </authorList>
    </citation>
    <scope>NUCLEOTIDE SEQUENCE [LARGE SCALE GENOMIC DNA]</scope>
    <source>
        <strain evidence="2 3">An431b</strain>
    </source>
</reference>
<comment type="caution">
    <text evidence="2">The sequence shown here is derived from an EMBL/GenBank/DDBJ whole genome shotgun (WGS) entry which is preliminary data.</text>
</comment>
<sequence length="182" mass="19724">MPNNENQTKHCKYCQSEIPAAASVCSQCGRKQKGKLKWILIVIFVLIFLGALGSAMGDSGQTSTPASDSGTETKAETVEILDVSPAELLDAYETNEVKADALYDGKTLRLSGTVESIGKDILDDIYITFAGEEFSITSVQCYFSDDAQIQQVMELQEGDSVTVVGVCDGYFMNVCVNNCVFE</sequence>
<dbReference type="Pfam" id="PF12869">
    <property type="entry name" value="tRNA_anti-like"/>
    <property type="match status" value="1"/>
</dbReference>
<evidence type="ECO:0000313" key="3">
    <source>
        <dbReference type="Proteomes" id="UP000729290"/>
    </source>
</evidence>
<evidence type="ECO:0008006" key="4">
    <source>
        <dbReference type="Google" id="ProtNLM"/>
    </source>
</evidence>
<name>A0ABS2GAJ8_9FIRM</name>
<gene>
    <name evidence="2" type="ORF">H9X83_10150</name>
</gene>
<keyword evidence="1" id="KW-0472">Membrane</keyword>
<proteinExistence type="predicted"/>
<dbReference type="InterPro" id="IPR024422">
    <property type="entry name" value="Protein_unknown_function_OB"/>
</dbReference>
<feature type="transmembrane region" description="Helical" evidence="1">
    <location>
        <begin position="38"/>
        <end position="57"/>
    </location>
</feature>
<dbReference type="RefSeq" id="WP_205132868.1">
    <property type="nucleotide sequence ID" value="NZ_JACSNT010000003.1"/>
</dbReference>
<evidence type="ECO:0000256" key="1">
    <source>
        <dbReference type="SAM" id="Phobius"/>
    </source>
</evidence>